<dbReference type="GO" id="GO:0070038">
    <property type="term" value="F:rRNA (pseudouridine-N3-)-methyltransferase activity"/>
    <property type="evidence" value="ECO:0007669"/>
    <property type="project" value="UniProtKB-UniRule"/>
</dbReference>
<evidence type="ECO:0000256" key="4">
    <source>
        <dbReference type="ARBA" id="ARBA00022679"/>
    </source>
</evidence>
<dbReference type="InterPro" id="IPR029026">
    <property type="entry name" value="tRNA_m1G_MTases_N"/>
</dbReference>
<keyword evidence="9" id="KW-1185">Reference proteome</keyword>
<comment type="function">
    <text evidence="7">Specifically methylates the pseudouridine at position 1915 (m3Psi1915) in 23S rRNA.</text>
</comment>
<feature type="binding site" evidence="7">
    <location>
        <position position="108"/>
    </location>
    <ligand>
        <name>S-adenosyl-L-methionine</name>
        <dbReference type="ChEBI" id="CHEBI:59789"/>
    </ligand>
</feature>
<dbReference type="NCBIfam" id="TIGR00246">
    <property type="entry name" value="tRNA_RlmH_YbeA"/>
    <property type="match status" value="1"/>
</dbReference>
<dbReference type="PIRSF" id="PIRSF004505">
    <property type="entry name" value="MT_bac"/>
    <property type="match status" value="1"/>
</dbReference>
<dbReference type="SUPFAM" id="SSF75217">
    <property type="entry name" value="alpha/beta knot"/>
    <property type="match status" value="1"/>
</dbReference>
<sequence>MNITIIAVGKIKEKFYAQAIEEYVKRLGRYCNLKTIEIPDEKAPENLSNADRLGVIEKEGKKILSKIPLGPTIITMEIEGKQISSVELSKQIEEYTVNGQSHLCFIIGGSLGLSEEIKRLSQLKLSFSKMTFPHQLFRVMLLEQIYRGFRIFKGEPYHK</sequence>
<keyword evidence="3 7" id="KW-0489">Methyltransferase</keyword>
<keyword evidence="4 7" id="KW-0808">Transferase</keyword>
<dbReference type="PANTHER" id="PTHR33603">
    <property type="entry name" value="METHYLTRANSFERASE"/>
    <property type="match status" value="1"/>
</dbReference>
<evidence type="ECO:0000313" key="9">
    <source>
        <dbReference type="Proteomes" id="UP000440004"/>
    </source>
</evidence>
<comment type="caution">
    <text evidence="7">Lacks conserved residue(s) required for the propagation of feature annotation.</text>
</comment>
<dbReference type="NCBIfam" id="NF000985">
    <property type="entry name" value="PRK00103.1-3"/>
    <property type="match status" value="1"/>
</dbReference>
<organism evidence="8 9">
    <name type="scientific">Alkalibaculum sporogenes</name>
    <dbReference type="NCBI Taxonomy" id="2655001"/>
    <lineage>
        <taxon>Bacteria</taxon>
        <taxon>Bacillati</taxon>
        <taxon>Bacillota</taxon>
        <taxon>Clostridia</taxon>
        <taxon>Eubacteriales</taxon>
        <taxon>Eubacteriaceae</taxon>
        <taxon>Alkalibaculum</taxon>
    </lineage>
</organism>
<dbReference type="EMBL" id="WHNX01000030">
    <property type="protein sequence ID" value="MPW26886.1"/>
    <property type="molecule type" value="Genomic_DNA"/>
</dbReference>
<keyword evidence="2 7" id="KW-0698">rRNA processing</keyword>
<dbReference type="Pfam" id="PF02590">
    <property type="entry name" value="SPOUT_MTase"/>
    <property type="match status" value="1"/>
</dbReference>
<comment type="similarity">
    <text evidence="6 7">Belongs to the RNA methyltransferase RlmH family.</text>
</comment>
<dbReference type="RefSeq" id="WP_152806013.1">
    <property type="nucleotide sequence ID" value="NZ_WHNX01000030.1"/>
</dbReference>
<dbReference type="CDD" id="cd18081">
    <property type="entry name" value="RlmH-like"/>
    <property type="match status" value="1"/>
</dbReference>
<reference evidence="8 9" key="1">
    <citation type="submission" date="2019-10" db="EMBL/GenBank/DDBJ databases">
        <title>Alkalibaculum tamaniensis sp.nov., a new alkaliphilic acetogen, isolated on methoxylated aromatics from a mud volcano.</title>
        <authorList>
            <person name="Khomyakova M.A."/>
            <person name="Merkel A.Y."/>
            <person name="Bonch-Osmolovskaya E.A."/>
            <person name="Slobodkin A.I."/>
        </authorList>
    </citation>
    <scope>NUCLEOTIDE SEQUENCE [LARGE SCALE GENOMIC DNA]</scope>
    <source>
        <strain evidence="8 9">M08DMB</strain>
    </source>
</reference>
<proteinExistence type="inferred from homology"/>
<dbReference type="GO" id="GO:0005737">
    <property type="term" value="C:cytoplasm"/>
    <property type="evidence" value="ECO:0007669"/>
    <property type="project" value="UniProtKB-SubCell"/>
</dbReference>
<dbReference type="HAMAP" id="MF_00658">
    <property type="entry name" value="23SrRNA_methyltr_H"/>
    <property type="match status" value="1"/>
</dbReference>
<keyword evidence="1 7" id="KW-0963">Cytoplasm</keyword>
<evidence type="ECO:0000256" key="6">
    <source>
        <dbReference type="ARBA" id="ARBA00038303"/>
    </source>
</evidence>
<dbReference type="EC" id="2.1.1.177" evidence="7"/>
<evidence type="ECO:0000256" key="3">
    <source>
        <dbReference type="ARBA" id="ARBA00022603"/>
    </source>
</evidence>
<evidence type="ECO:0000256" key="1">
    <source>
        <dbReference type="ARBA" id="ARBA00022490"/>
    </source>
</evidence>
<dbReference type="Proteomes" id="UP000440004">
    <property type="component" value="Unassembled WGS sequence"/>
</dbReference>
<evidence type="ECO:0000313" key="8">
    <source>
        <dbReference type="EMBL" id="MPW26886.1"/>
    </source>
</evidence>
<keyword evidence="5 7" id="KW-0949">S-adenosyl-L-methionine</keyword>
<dbReference type="InterPro" id="IPR003742">
    <property type="entry name" value="RlmH-like"/>
</dbReference>
<evidence type="ECO:0000256" key="2">
    <source>
        <dbReference type="ARBA" id="ARBA00022552"/>
    </source>
</evidence>
<comment type="subcellular location">
    <subcellularLocation>
        <location evidence="7">Cytoplasm</location>
    </subcellularLocation>
</comment>
<comment type="caution">
    <text evidence="8">The sequence shown here is derived from an EMBL/GenBank/DDBJ whole genome shotgun (WGS) entry which is preliminary data.</text>
</comment>
<comment type="catalytic activity">
    <reaction evidence="7">
        <text>pseudouridine(1915) in 23S rRNA + S-adenosyl-L-methionine = N(3)-methylpseudouridine(1915) in 23S rRNA + S-adenosyl-L-homocysteine + H(+)</text>
        <dbReference type="Rhea" id="RHEA:42752"/>
        <dbReference type="Rhea" id="RHEA-COMP:10221"/>
        <dbReference type="Rhea" id="RHEA-COMP:10222"/>
        <dbReference type="ChEBI" id="CHEBI:15378"/>
        <dbReference type="ChEBI" id="CHEBI:57856"/>
        <dbReference type="ChEBI" id="CHEBI:59789"/>
        <dbReference type="ChEBI" id="CHEBI:65314"/>
        <dbReference type="ChEBI" id="CHEBI:74486"/>
        <dbReference type="EC" id="2.1.1.177"/>
    </reaction>
</comment>
<dbReference type="Gene3D" id="3.40.1280.10">
    <property type="match status" value="1"/>
</dbReference>
<accession>A0A6A7KBV7</accession>
<feature type="binding site" evidence="7">
    <location>
        <begin position="127"/>
        <end position="132"/>
    </location>
    <ligand>
        <name>S-adenosyl-L-methionine</name>
        <dbReference type="ChEBI" id="CHEBI:59789"/>
    </ligand>
</feature>
<protein>
    <recommendedName>
        <fullName evidence="7">Ribosomal RNA large subunit methyltransferase H</fullName>
        <ecNumber evidence="7">2.1.1.177</ecNumber>
    </recommendedName>
    <alternativeName>
        <fullName evidence="7">23S rRNA (pseudouridine1915-N3)-methyltransferase</fullName>
    </alternativeName>
    <alternativeName>
        <fullName evidence="7">23S rRNA m3Psi1915 methyltransferase</fullName>
    </alternativeName>
    <alternativeName>
        <fullName evidence="7">rRNA (pseudouridine-N3-)-methyltransferase RlmH</fullName>
    </alternativeName>
</protein>
<evidence type="ECO:0000256" key="5">
    <source>
        <dbReference type="ARBA" id="ARBA00022691"/>
    </source>
</evidence>
<dbReference type="PANTHER" id="PTHR33603:SF1">
    <property type="entry name" value="RIBOSOMAL RNA LARGE SUBUNIT METHYLTRANSFERASE H"/>
    <property type="match status" value="1"/>
</dbReference>
<name>A0A6A7KBV7_9FIRM</name>
<evidence type="ECO:0000256" key="7">
    <source>
        <dbReference type="HAMAP-Rule" id="MF_00658"/>
    </source>
</evidence>
<dbReference type="InterPro" id="IPR029028">
    <property type="entry name" value="Alpha/beta_knot_MTases"/>
</dbReference>
<comment type="subunit">
    <text evidence="7">Homodimer.</text>
</comment>
<gene>
    <name evidence="7 8" type="primary">rlmH</name>
    <name evidence="8" type="ORF">GC105_13955</name>
</gene>
<dbReference type="AlphaFoldDB" id="A0A6A7KBV7"/>